<gene>
    <name evidence="1" type="ORF">PanWU01x14_047290</name>
</gene>
<dbReference type="AlphaFoldDB" id="A0A2P5DNY7"/>
<accession>A0A2P5DNY7</accession>
<evidence type="ECO:0000313" key="1">
    <source>
        <dbReference type="EMBL" id="PON75012.1"/>
    </source>
</evidence>
<sequence>MPLEITSVVEVLAITHGNISAQYPWLPRQGERSGKVFDQIPKAVIVVATIFNPSMPLLLTPSFGANLGNGGAIVFVDVAKVEMSRPRNFLARAQTISSSSLT</sequence>
<comment type="caution">
    <text evidence="1">The sequence shown here is derived from an EMBL/GenBank/DDBJ whole genome shotgun (WGS) entry which is preliminary data.</text>
</comment>
<dbReference type="Proteomes" id="UP000237105">
    <property type="component" value="Unassembled WGS sequence"/>
</dbReference>
<reference evidence="2" key="1">
    <citation type="submission" date="2016-06" db="EMBL/GenBank/DDBJ databases">
        <title>Parallel loss of symbiosis genes in relatives of nitrogen-fixing non-legume Parasponia.</title>
        <authorList>
            <person name="Van Velzen R."/>
            <person name="Holmer R."/>
            <person name="Bu F."/>
            <person name="Rutten L."/>
            <person name="Van Zeijl A."/>
            <person name="Liu W."/>
            <person name="Santuari L."/>
            <person name="Cao Q."/>
            <person name="Sharma T."/>
            <person name="Shen D."/>
            <person name="Roswanjaya Y."/>
            <person name="Wardhani T."/>
            <person name="Kalhor M.S."/>
            <person name="Jansen J."/>
            <person name="Van den Hoogen J."/>
            <person name="Gungor B."/>
            <person name="Hartog M."/>
            <person name="Hontelez J."/>
            <person name="Verver J."/>
            <person name="Yang W.-C."/>
            <person name="Schijlen E."/>
            <person name="Repin R."/>
            <person name="Schilthuizen M."/>
            <person name="Schranz E."/>
            <person name="Heidstra R."/>
            <person name="Miyata K."/>
            <person name="Fedorova E."/>
            <person name="Kohlen W."/>
            <person name="Bisseling T."/>
            <person name="Smit S."/>
            <person name="Geurts R."/>
        </authorList>
    </citation>
    <scope>NUCLEOTIDE SEQUENCE [LARGE SCALE GENOMIC DNA]</scope>
    <source>
        <strain evidence="2">cv. WU1-14</strain>
    </source>
</reference>
<name>A0A2P5DNY7_PARAD</name>
<protein>
    <submittedName>
        <fullName evidence="1">Uncharacterized protein</fullName>
    </submittedName>
</protein>
<organism evidence="1 2">
    <name type="scientific">Parasponia andersonii</name>
    <name type="common">Sponia andersonii</name>
    <dbReference type="NCBI Taxonomy" id="3476"/>
    <lineage>
        <taxon>Eukaryota</taxon>
        <taxon>Viridiplantae</taxon>
        <taxon>Streptophyta</taxon>
        <taxon>Embryophyta</taxon>
        <taxon>Tracheophyta</taxon>
        <taxon>Spermatophyta</taxon>
        <taxon>Magnoliopsida</taxon>
        <taxon>eudicotyledons</taxon>
        <taxon>Gunneridae</taxon>
        <taxon>Pentapetalae</taxon>
        <taxon>rosids</taxon>
        <taxon>fabids</taxon>
        <taxon>Rosales</taxon>
        <taxon>Cannabaceae</taxon>
        <taxon>Parasponia</taxon>
    </lineage>
</organism>
<proteinExistence type="predicted"/>
<keyword evidence="2" id="KW-1185">Reference proteome</keyword>
<evidence type="ECO:0000313" key="2">
    <source>
        <dbReference type="Proteomes" id="UP000237105"/>
    </source>
</evidence>
<dbReference type="EMBL" id="JXTB01000026">
    <property type="protein sequence ID" value="PON75012.1"/>
    <property type="molecule type" value="Genomic_DNA"/>
</dbReference>